<dbReference type="Pfam" id="PF02837">
    <property type="entry name" value="Glyco_hydro_2_N"/>
    <property type="match status" value="1"/>
</dbReference>
<proteinExistence type="inferred from homology"/>
<keyword evidence="6" id="KW-1185">Reference proteome</keyword>
<dbReference type="Pfam" id="PF02836">
    <property type="entry name" value="Glyco_hydro_2_C"/>
    <property type="match status" value="1"/>
</dbReference>
<dbReference type="Gene3D" id="2.60.40.10">
    <property type="entry name" value="Immunoglobulins"/>
    <property type="match status" value="3"/>
</dbReference>
<dbReference type="InterPro" id="IPR000421">
    <property type="entry name" value="FA58C"/>
</dbReference>
<evidence type="ECO:0000259" key="4">
    <source>
        <dbReference type="PROSITE" id="PS50022"/>
    </source>
</evidence>
<dbReference type="GO" id="GO:0016787">
    <property type="term" value="F:hydrolase activity"/>
    <property type="evidence" value="ECO:0007669"/>
    <property type="project" value="UniProtKB-KW"/>
</dbReference>
<dbReference type="InterPro" id="IPR006101">
    <property type="entry name" value="Glyco_hydro_2"/>
</dbReference>
<dbReference type="InterPro" id="IPR032311">
    <property type="entry name" value="DUF4982"/>
</dbReference>
<gene>
    <name evidence="5" type="ORF">ACFQ2I_20490</name>
</gene>
<dbReference type="InterPro" id="IPR017853">
    <property type="entry name" value="GH"/>
</dbReference>
<reference evidence="6" key="1">
    <citation type="journal article" date="2019" name="Int. J. Syst. Evol. Microbiol.">
        <title>The Global Catalogue of Microorganisms (GCM) 10K type strain sequencing project: providing services to taxonomists for standard genome sequencing and annotation.</title>
        <authorList>
            <consortium name="The Broad Institute Genomics Platform"/>
            <consortium name="The Broad Institute Genome Sequencing Center for Infectious Disease"/>
            <person name="Wu L."/>
            <person name="Ma J."/>
        </authorList>
    </citation>
    <scope>NUCLEOTIDE SEQUENCE [LARGE SCALE GENOMIC DNA]</scope>
    <source>
        <strain evidence="6">CCUG 59129</strain>
    </source>
</reference>
<keyword evidence="3" id="KW-0326">Glycosidase</keyword>
<comment type="similarity">
    <text evidence="1">Belongs to the glycosyl hydrolase 2 family.</text>
</comment>
<dbReference type="Gene3D" id="3.20.20.80">
    <property type="entry name" value="Glycosidases"/>
    <property type="match status" value="1"/>
</dbReference>
<dbReference type="InterPro" id="IPR006104">
    <property type="entry name" value="Glyco_hydro_2_N"/>
</dbReference>
<dbReference type="Gene3D" id="2.60.120.260">
    <property type="entry name" value="Galactose-binding domain-like"/>
    <property type="match status" value="2"/>
</dbReference>
<evidence type="ECO:0000256" key="2">
    <source>
        <dbReference type="ARBA" id="ARBA00022801"/>
    </source>
</evidence>
<dbReference type="InterPro" id="IPR006103">
    <property type="entry name" value="Glyco_hydro_2_cat"/>
</dbReference>
<sequence length="900" mass="100862">MPHSVRIEPADCSGGLNYQGVAWYRRHFYVQPSSRGRKLFVEFEGAKHTAEIWMNGTYVGIHHGGYLPFTLDISSHVIADGLTSNVIAVRLDNSDAVDIPPGKPQSELDFCYFGGLYRHVWLYETDTLHITDAVYANQIAGGGIFVTYPHVTDESAVINAKIHVHNEDSSNRSYSIRSLLYDEEQQLIASYESKCLELNVGEACHYHQKLEVLDPKLWHPDHPYLYCLVTIVMEEGQAIDQITTRIGIRTLRFDSEGFYLNHKPLLINGANRHQEYVYVGDALPDSMQKRDAIKLKEAGFNFVRIGHYPQSHAFMDACDEVGLMCVVPVPGWQWFRDNDTFKEGSYQDVRDMIRRDRNHPCVMFWEPILNETHYSEEYARITYRLTHEEYPGDQCYAACDMHSSGADQYDIWYGNGVSEQEWGDAKPIFIREYGDNYREQFGPQKTQNRCSRGTKGFYNGGESGMLISALERLSYLNDHFLNQRSSGAAVWTGIDHNRGYVPNIAATGVMDFYRFPKFSYYVYSSQRNPELEIKGIENKPVLFIANDWNADSSNRVYVFSNCDSVTLYVNGKEISTSRPSSQYAGLPHPPFIFDDVPFEPGELRAEGYLNGQHAATHSVRTAGAAHHFKLKVDDCGIDLVADGSDLVLVQVWVCDEQGTVVTDAYREVQFHIDGPGVIVGDGEARVHSNPIETEAGAIGVLIQATTESGIITVTASAEGLQSDSIQIASRPDCRNDVPGPEQLPPVHKPQYAVDLAPQPLSTHDSKYNLAYMKPVKASSEQSQYPAAAVTDSNLITRWCAADSSTPQWLEVELEQTYDLTGCKVAWESDNTNYEYKVETSADGEHWTTCLEKFGTGQDIKPDVFASEAVRFIRVTILSVSKGAASIYSLGVYGTKAGAAR</sequence>
<keyword evidence="2 5" id="KW-0378">Hydrolase</keyword>
<feature type="domain" description="F5/8 type C" evidence="4">
    <location>
        <begin position="755"/>
        <end position="894"/>
    </location>
</feature>
<organism evidence="5 6">
    <name type="scientific">Paenibacillus chungangensis</name>
    <dbReference type="NCBI Taxonomy" id="696535"/>
    <lineage>
        <taxon>Bacteria</taxon>
        <taxon>Bacillati</taxon>
        <taxon>Bacillota</taxon>
        <taxon>Bacilli</taxon>
        <taxon>Bacillales</taxon>
        <taxon>Paenibacillaceae</taxon>
        <taxon>Paenibacillus</taxon>
    </lineage>
</organism>
<name>A0ABW3HW15_9BACL</name>
<evidence type="ECO:0000313" key="5">
    <source>
        <dbReference type="EMBL" id="MFD0961727.1"/>
    </source>
</evidence>
<dbReference type="InterPro" id="IPR006102">
    <property type="entry name" value="Ig-like_GH2"/>
</dbReference>
<dbReference type="PROSITE" id="PS50022">
    <property type="entry name" value="FA58C_3"/>
    <property type="match status" value="1"/>
</dbReference>
<evidence type="ECO:0000256" key="3">
    <source>
        <dbReference type="ARBA" id="ARBA00023295"/>
    </source>
</evidence>
<protein>
    <submittedName>
        <fullName evidence="5">Glycoside hydrolase family 2 TIM barrel-domain containing protein</fullName>
    </submittedName>
</protein>
<dbReference type="InterPro" id="IPR040605">
    <property type="entry name" value="Glyco_hydro2_dom5"/>
</dbReference>
<dbReference type="PANTHER" id="PTHR42732">
    <property type="entry name" value="BETA-GALACTOSIDASE"/>
    <property type="match status" value="1"/>
</dbReference>
<dbReference type="InterPro" id="IPR008979">
    <property type="entry name" value="Galactose-bd-like_sf"/>
</dbReference>
<dbReference type="Pfam" id="PF00703">
    <property type="entry name" value="Glyco_hydro_2"/>
    <property type="match status" value="1"/>
</dbReference>
<dbReference type="EMBL" id="JBHTJZ010000065">
    <property type="protein sequence ID" value="MFD0961727.1"/>
    <property type="molecule type" value="Genomic_DNA"/>
</dbReference>
<dbReference type="InterPro" id="IPR051913">
    <property type="entry name" value="GH2_Domain-Containing"/>
</dbReference>
<dbReference type="InterPro" id="IPR013783">
    <property type="entry name" value="Ig-like_fold"/>
</dbReference>
<dbReference type="Proteomes" id="UP001596989">
    <property type="component" value="Unassembled WGS sequence"/>
</dbReference>
<dbReference type="Pfam" id="PF16355">
    <property type="entry name" value="DUF4982"/>
    <property type="match status" value="1"/>
</dbReference>
<dbReference type="InterPro" id="IPR036156">
    <property type="entry name" value="Beta-gal/glucu_dom_sf"/>
</dbReference>
<accession>A0ABW3HW15</accession>
<comment type="caution">
    <text evidence="5">The sequence shown here is derived from an EMBL/GenBank/DDBJ whole genome shotgun (WGS) entry which is preliminary data.</text>
</comment>
<dbReference type="PRINTS" id="PR00132">
    <property type="entry name" value="GLHYDRLASE2"/>
</dbReference>
<dbReference type="SUPFAM" id="SSF49303">
    <property type="entry name" value="beta-Galactosidase/glucuronidase domain"/>
    <property type="match status" value="1"/>
</dbReference>
<dbReference type="PANTHER" id="PTHR42732:SF1">
    <property type="entry name" value="BETA-MANNOSIDASE"/>
    <property type="match status" value="1"/>
</dbReference>
<evidence type="ECO:0000313" key="6">
    <source>
        <dbReference type="Proteomes" id="UP001596989"/>
    </source>
</evidence>
<dbReference type="RefSeq" id="WP_377567578.1">
    <property type="nucleotide sequence ID" value="NZ_JBHTJZ010000065.1"/>
</dbReference>
<dbReference type="SUPFAM" id="SSF51445">
    <property type="entry name" value="(Trans)glycosidases"/>
    <property type="match status" value="1"/>
</dbReference>
<dbReference type="Pfam" id="PF00754">
    <property type="entry name" value="F5_F8_type_C"/>
    <property type="match status" value="1"/>
</dbReference>
<evidence type="ECO:0000256" key="1">
    <source>
        <dbReference type="ARBA" id="ARBA00007401"/>
    </source>
</evidence>
<dbReference type="Pfam" id="PF18565">
    <property type="entry name" value="Glyco_hydro2_C5"/>
    <property type="match status" value="1"/>
</dbReference>
<dbReference type="SUPFAM" id="SSF49785">
    <property type="entry name" value="Galactose-binding domain-like"/>
    <property type="match status" value="2"/>
</dbReference>